<dbReference type="InterPro" id="IPR051531">
    <property type="entry name" value="N-acetyltransferase"/>
</dbReference>
<dbReference type="Gene3D" id="3.40.630.30">
    <property type="match status" value="1"/>
</dbReference>
<dbReference type="Proteomes" id="UP000094067">
    <property type="component" value="Unassembled WGS sequence"/>
</dbReference>
<dbReference type="EMBL" id="MCGH01000005">
    <property type="protein sequence ID" value="ODM01914.1"/>
    <property type="molecule type" value="Genomic_DNA"/>
</dbReference>
<dbReference type="PROSITE" id="PS51186">
    <property type="entry name" value="GNAT"/>
    <property type="match status" value="1"/>
</dbReference>
<dbReference type="Pfam" id="PF13302">
    <property type="entry name" value="Acetyltransf_3"/>
    <property type="match status" value="1"/>
</dbReference>
<dbReference type="AlphaFoldDB" id="A0A1E2ZZJ0"/>
<reference evidence="2 3" key="1">
    <citation type="submission" date="2016-07" db="EMBL/GenBank/DDBJ databases">
        <title>Characterization of isolates of Eisenbergiella tayi derived from blood cultures, using whole genome sequencing.</title>
        <authorList>
            <person name="Burdz T."/>
            <person name="Wiebe D."/>
            <person name="Huynh C."/>
            <person name="Bernard K."/>
        </authorList>
    </citation>
    <scope>NUCLEOTIDE SEQUENCE [LARGE SCALE GENOMIC DNA]</scope>
    <source>
        <strain evidence="2 3">NML 110608</strain>
    </source>
</reference>
<gene>
    <name evidence="2" type="ORF">BEI61_05913</name>
</gene>
<name>A0A1E2ZZJ0_9FIRM</name>
<dbReference type="RefSeq" id="WP_069155173.1">
    <property type="nucleotide sequence ID" value="NZ_MCGH01000005.1"/>
</dbReference>
<dbReference type="InterPro" id="IPR000182">
    <property type="entry name" value="GNAT_dom"/>
</dbReference>
<proteinExistence type="predicted"/>
<feature type="domain" description="N-acetyltransferase" evidence="1">
    <location>
        <begin position="14"/>
        <end position="183"/>
    </location>
</feature>
<comment type="caution">
    <text evidence="2">The sequence shown here is derived from an EMBL/GenBank/DDBJ whole genome shotgun (WGS) entry which is preliminary data.</text>
</comment>
<evidence type="ECO:0000259" key="1">
    <source>
        <dbReference type="PROSITE" id="PS51186"/>
    </source>
</evidence>
<keyword evidence="2" id="KW-0808">Transferase</keyword>
<dbReference type="InterPro" id="IPR016181">
    <property type="entry name" value="Acyl_CoA_acyltransferase"/>
</dbReference>
<accession>A0A1E2ZZJ0</accession>
<protein>
    <submittedName>
        <fullName evidence="2">Ribosomal-protein-S5-alanine N-acetyltransferase</fullName>
    </submittedName>
</protein>
<evidence type="ECO:0000313" key="2">
    <source>
        <dbReference type="EMBL" id="ODM01914.1"/>
    </source>
</evidence>
<dbReference type="GO" id="GO:0016747">
    <property type="term" value="F:acyltransferase activity, transferring groups other than amino-acyl groups"/>
    <property type="evidence" value="ECO:0007669"/>
    <property type="project" value="InterPro"/>
</dbReference>
<dbReference type="PANTHER" id="PTHR43792">
    <property type="entry name" value="GNAT FAMILY, PUTATIVE (AFU_ORTHOLOGUE AFUA_3G00765)-RELATED-RELATED"/>
    <property type="match status" value="1"/>
</dbReference>
<organism evidence="2 3">
    <name type="scientific">Eisenbergiella tayi</name>
    <dbReference type="NCBI Taxonomy" id="1432052"/>
    <lineage>
        <taxon>Bacteria</taxon>
        <taxon>Bacillati</taxon>
        <taxon>Bacillota</taxon>
        <taxon>Clostridia</taxon>
        <taxon>Lachnospirales</taxon>
        <taxon>Lachnospiraceae</taxon>
        <taxon>Eisenbergiella</taxon>
    </lineage>
</organism>
<dbReference type="PANTHER" id="PTHR43792:SF1">
    <property type="entry name" value="N-ACETYLTRANSFERASE DOMAIN-CONTAINING PROTEIN"/>
    <property type="match status" value="1"/>
</dbReference>
<sequence>MRDIGTQEIETDRLLLRRFTLNDTYAMYNNWAGDEEVTSHLPWNSHKSMEETGRYILQVCQTYQNPDFYHWAIALKEKEQAIGFLQAEIEKNTDCARLSFGLGRQWWNKGYMKEAVGAVVPYLFEKVQAERISACCEGNNRTAGKVLLRCGLQGEGRLRRAWCGKKGITDLLCYGLLRSDYLRLKSMQTLDIGSLYITNYREAGGLPLMNIMRLPEEEAFAFAGKLAEKTTSKNNRYGDYFARYYQKRKATEEWLYEKFCQGGGKPKNRHPIYFVLGEDPGFQAFYGTADSIRIPLRDIAADEISFTPRDSIHLKDMGMTEGTVWNKTAFLDMIEKSGKRVGEYIFSLPGFYGNPGSYIEVQLWNDDYLDAYINSNESTKEE</sequence>
<dbReference type="SUPFAM" id="SSF55729">
    <property type="entry name" value="Acyl-CoA N-acyltransferases (Nat)"/>
    <property type="match status" value="1"/>
</dbReference>
<evidence type="ECO:0000313" key="3">
    <source>
        <dbReference type="Proteomes" id="UP000094067"/>
    </source>
</evidence>